<dbReference type="RefSeq" id="XP_009016018.1">
    <property type="nucleotide sequence ID" value="XM_009017770.1"/>
</dbReference>
<organism evidence="24 25">
    <name type="scientific">Helobdella robusta</name>
    <name type="common">Californian leech</name>
    <dbReference type="NCBI Taxonomy" id="6412"/>
    <lineage>
        <taxon>Eukaryota</taxon>
        <taxon>Metazoa</taxon>
        <taxon>Spiralia</taxon>
        <taxon>Lophotrochozoa</taxon>
        <taxon>Annelida</taxon>
        <taxon>Clitellata</taxon>
        <taxon>Hirudinea</taxon>
        <taxon>Rhynchobdellida</taxon>
        <taxon>Glossiphoniidae</taxon>
        <taxon>Helobdella</taxon>
    </lineage>
</organism>
<dbReference type="EC" id="6.3.2.17" evidence="6"/>
<evidence type="ECO:0000256" key="2">
    <source>
        <dbReference type="ARBA" id="ARBA00004305"/>
    </source>
</evidence>
<evidence type="ECO:0000256" key="20">
    <source>
        <dbReference type="PIRSR" id="PIRSR038895-1"/>
    </source>
</evidence>
<dbReference type="GO" id="GO:0046901">
    <property type="term" value="P:tetrahydrofolylpolyglutamate biosynthetic process"/>
    <property type="evidence" value="ECO:0000318"/>
    <property type="project" value="GO_Central"/>
</dbReference>
<dbReference type="InterPro" id="IPR001645">
    <property type="entry name" value="Folylpolyglutamate_synth"/>
</dbReference>
<evidence type="ECO:0000313" key="25">
    <source>
        <dbReference type="Proteomes" id="UP000015101"/>
    </source>
</evidence>
<evidence type="ECO:0000256" key="15">
    <source>
        <dbReference type="ARBA" id="ARBA00023128"/>
    </source>
</evidence>
<gene>
    <name evidence="24" type="primary">20213647</name>
    <name evidence="23" type="ORF">HELRODRAFT_64438</name>
</gene>
<feature type="binding site" evidence="21">
    <location>
        <position position="182"/>
    </location>
    <ligand>
        <name>Mg(2+)</name>
        <dbReference type="ChEBI" id="CHEBI:18420"/>
        <label>1</label>
    </ligand>
</feature>
<dbReference type="SUPFAM" id="SSF53244">
    <property type="entry name" value="MurD-like peptide ligases, peptide-binding domain"/>
    <property type="match status" value="1"/>
</dbReference>
<dbReference type="InterPro" id="IPR023600">
    <property type="entry name" value="Folylpolyglutamate_synth_euk"/>
</dbReference>
<dbReference type="GO" id="GO:0005739">
    <property type="term" value="C:mitochondrion"/>
    <property type="evidence" value="ECO:0000318"/>
    <property type="project" value="GO_Central"/>
</dbReference>
<dbReference type="Gene3D" id="3.40.1190.10">
    <property type="entry name" value="Mur-like, catalytic domain"/>
    <property type="match status" value="1"/>
</dbReference>
<evidence type="ECO:0000256" key="18">
    <source>
        <dbReference type="ARBA" id="ARBA00030876"/>
    </source>
</evidence>
<evidence type="ECO:0000313" key="23">
    <source>
        <dbReference type="EMBL" id="ESO06650.1"/>
    </source>
</evidence>
<evidence type="ECO:0000256" key="16">
    <source>
        <dbReference type="ARBA" id="ARBA00023136"/>
    </source>
</evidence>
<dbReference type="PANTHER" id="PTHR11136:SF5">
    <property type="entry name" value="FOLYLPOLYGLUTAMATE SYNTHASE, MITOCHONDRIAL"/>
    <property type="match status" value="1"/>
</dbReference>
<evidence type="ECO:0000256" key="4">
    <source>
        <dbReference type="ARBA" id="ARBA00005150"/>
    </source>
</evidence>
<evidence type="ECO:0000256" key="13">
    <source>
        <dbReference type="ARBA" id="ARBA00022840"/>
    </source>
</evidence>
<evidence type="ECO:0000256" key="21">
    <source>
        <dbReference type="PIRSR" id="PIRSR038895-2"/>
    </source>
</evidence>
<feature type="binding site" evidence="21">
    <location>
        <position position="84"/>
    </location>
    <ligand>
        <name>Mg(2+)</name>
        <dbReference type="ChEBI" id="CHEBI:18420"/>
        <label>1</label>
    </ligand>
</feature>
<keyword evidence="16 22" id="KW-0472">Membrane</keyword>
<dbReference type="HOGENOM" id="CLU_015869_0_0_1"/>
<dbReference type="AlphaFoldDB" id="T1FXU9"/>
<evidence type="ECO:0000256" key="7">
    <source>
        <dbReference type="ARBA" id="ARBA00022490"/>
    </source>
</evidence>
<keyword evidence="15" id="KW-0496">Mitochondrion</keyword>
<dbReference type="InterPro" id="IPR036615">
    <property type="entry name" value="Mur_ligase_C_dom_sf"/>
</dbReference>
<reference evidence="23 25" key="2">
    <citation type="journal article" date="2013" name="Nature">
        <title>Insights into bilaterian evolution from three spiralian genomes.</title>
        <authorList>
            <person name="Simakov O."/>
            <person name="Marletaz F."/>
            <person name="Cho S.J."/>
            <person name="Edsinger-Gonzales E."/>
            <person name="Havlak P."/>
            <person name="Hellsten U."/>
            <person name="Kuo D.H."/>
            <person name="Larsson T."/>
            <person name="Lv J."/>
            <person name="Arendt D."/>
            <person name="Savage R."/>
            <person name="Osoegawa K."/>
            <person name="de Jong P."/>
            <person name="Grimwood J."/>
            <person name="Chapman J.A."/>
            <person name="Shapiro H."/>
            <person name="Aerts A."/>
            <person name="Otillar R.P."/>
            <person name="Terry A.Y."/>
            <person name="Boore J.L."/>
            <person name="Grigoriev I.V."/>
            <person name="Lindberg D.R."/>
            <person name="Seaver E.C."/>
            <person name="Weisblat D.A."/>
            <person name="Putnam N.H."/>
            <person name="Rokhsar D.S."/>
        </authorList>
    </citation>
    <scope>NUCLEOTIDE SEQUENCE</scope>
</reference>
<evidence type="ECO:0000256" key="14">
    <source>
        <dbReference type="ARBA" id="ARBA00022842"/>
    </source>
</evidence>
<dbReference type="OrthoDB" id="5212574at2759"/>
<dbReference type="EMBL" id="AMQM01000665">
    <property type="status" value="NOT_ANNOTATED_CDS"/>
    <property type="molecule type" value="Genomic_DNA"/>
</dbReference>
<evidence type="ECO:0000256" key="10">
    <source>
        <dbReference type="ARBA" id="ARBA00022723"/>
    </source>
</evidence>
<dbReference type="EnsemblMetazoa" id="HelroT64438">
    <property type="protein sequence ID" value="HelroP64438"/>
    <property type="gene ID" value="HelroG64438"/>
</dbReference>
<dbReference type="GO" id="GO:0005737">
    <property type="term" value="C:cytoplasm"/>
    <property type="evidence" value="ECO:0000318"/>
    <property type="project" value="GO_Central"/>
</dbReference>
<keyword evidence="7" id="KW-0963">Cytoplasm</keyword>
<sequence>QETIKTLNTLQSNASVIEDSKQKKIYYKSLIVMDEMCRRAKINIDDLDKLKIIHVSGTKGKGSTCAFSESILRYHGYKTGFYSSPHIVEVRERIRINGRPLAKDLFCNYFWDCYNNLNSTKADRNDAMPGYFRFLTIMAFHTFLQEKVDVAIVEVGIGGHYDCTNIIKNPSICAVTNLGLDHTNVLGSTIEEIAWNKAGIFKEYIPALTVPQNADAFKVLQERSIERKAPLIQCVPDERMTHVQLGIPGFMQAYNASLAVKICEMWMEDENKHLITNHPDSYITRLFEGLTNCNWPGRCQKVERGPVMYYLDGAHTEESIDVCTKWFLEEMDQGSKRDKRHKRSVRILLFNSTGDRQPCNLLKGLLKCRFDYAVFCPNIQRPPTSSDKSASLKSGFNSSIIIYCLSLLVISYYYSSLLFFILFVNVMHISR</sequence>
<evidence type="ECO:0000256" key="5">
    <source>
        <dbReference type="ARBA" id="ARBA00008276"/>
    </source>
</evidence>
<dbReference type="OMA" id="THALFCT"/>
<feature type="transmembrane region" description="Helical" evidence="22">
    <location>
        <begin position="400"/>
        <end position="424"/>
    </location>
</feature>
<dbReference type="FunCoup" id="T1FXU9">
    <property type="interactions" value="981"/>
</dbReference>
<comment type="catalytic activity">
    <reaction evidence="19">
        <text>(6S)-5,6,7,8-tetrahydrofolyl-(gamma-L-Glu)(n) + L-glutamate + ATP = (6S)-5,6,7,8-tetrahydrofolyl-(gamma-L-Glu)(n+1) + ADP + phosphate + H(+)</text>
        <dbReference type="Rhea" id="RHEA:10580"/>
        <dbReference type="Rhea" id="RHEA-COMP:14738"/>
        <dbReference type="Rhea" id="RHEA-COMP:14740"/>
        <dbReference type="ChEBI" id="CHEBI:15378"/>
        <dbReference type="ChEBI" id="CHEBI:29985"/>
        <dbReference type="ChEBI" id="CHEBI:30616"/>
        <dbReference type="ChEBI" id="CHEBI:43474"/>
        <dbReference type="ChEBI" id="CHEBI:141005"/>
        <dbReference type="ChEBI" id="CHEBI:456216"/>
        <dbReference type="EC" id="6.3.2.17"/>
    </reaction>
</comment>
<dbReference type="UniPathway" id="UPA00850"/>
<dbReference type="Gene3D" id="3.90.190.20">
    <property type="entry name" value="Mur ligase, C-terminal domain"/>
    <property type="match status" value="1"/>
</dbReference>
<dbReference type="CTD" id="20213647"/>
<dbReference type="PANTHER" id="PTHR11136">
    <property type="entry name" value="FOLYLPOLYGLUTAMATE SYNTHASE-RELATED"/>
    <property type="match status" value="1"/>
</dbReference>
<dbReference type="GO" id="GO:0005759">
    <property type="term" value="C:mitochondrial matrix"/>
    <property type="evidence" value="ECO:0007669"/>
    <property type="project" value="UniProtKB-SubCell"/>
</dbReference>
<evidence type="ECO:0000313" key="24">
    <source>
        <dbReference type="EnsemblMetazoa" id="HelroP64438"/>
    </source>
</evidence>
<keyword evidence="9" id="KW-0436">Ligase</keyword>
<dbReference type="STRING" id="6412.T1FXU9"/>
<keyword evidence="25" id="KW-1185">Reference proteome</keyword>
<dbReference type="GO" id="GO:0005829">
    <property type="term" value="C:cytosol"/>
    <property type="evidence" value="ECO:0000318"/>
    <property type="project" value="GO_Central"/>
</dbReference>
<dbReference type="SUPFAM" id="SSF53623">
    <property type="entry name" value="MurD-like peptide ligases, catalytic domain"/>
    <property type="match status" value="1"/>
</dbReference>
<dbReference type="InterPro" id="IPR036565">
    <property type="entry name" value="Mur-like_cat_sf"/>
</dbReference>
<keyword evidence="22" id="KW-1133">Transmembrane helix</keyword>
<evidence type="ECO:0000256" key="17">
    <source>
        <dbReference type="ARBA" id="ARBA00030592"/>
    </source>
</evidence>
<reference evidence="25" key="1">
    <citation type="submission" date="2012-12" db="EMBL/GenBank/DDBJ databases">
        <authorList>
            <person name="Hellsten U."/>
            <person name="Grimwood J."/>
            <person name="Chapman J.A."/>
            <person name="Shapiro H."/>
            <person name="Aerts A."/>
            <person name="Otillar R.P."/>
            <person name="Terry A.Y."/>
            <person name="Boore J.L."/>
            <person name="Simakov O."/>
            <person name="Marletaz F."/>
            <person name="Cho S.-J."/>
            <person name="Edsinger-Gonzales E."/>
            <person name="Havlak P."/>
            <person name="Kuo D.-H."/>
            <person name="Larsson T."/>
            <person name="Lv J."/>
            <person name="Arendt D."/>
            <person name="Savage R."/>
            <person name="Osoegawa K."/>
            <person name="de Jong P."/>
            <person name="Lindberg D.R."/>
            <person name="Seaver E.C."/>
            <person name="Weisblat D.A."/>
            <person name="Putnam N.H."/>
            <person name="Grigoriev I.V."/>
            <person name="Rokhsar D.S."/>
        </authorList>
    </citation>
    <scope>NUCLEOTIDE SEQUENCE</scope>
</reference>
<evidence type="ECO:0000256" key="3">
    <source>
        <dbReference type="ARBA" id="ARBA00004496"/>
    </source>
</evidence>
<dbReference type="GO" id="GO:0005743">
    <property type="term" value="C:mitochondrial inner membrane"/>
    <property type="evidence" value="ECO:0007669"/>
    <property type="project" value="UniProtKB-SubCell"/>
</dbReference>
<dbReference type="PROSITE" id="PS01012">
    <property type="entry name" value="FOLYLPOLYGLU_SYNT_2"/>
    <property type="match status" value="1"/>
</dbReference>
<comment type="pathway">
    <text evidence="4">Cofactor biosynthesis; tetrahydrofolylpolyglutamate biosynthesis.</text>
</comment>
<dbReference type="NCBIfam" id="TIGR01499">
    <property type="entry name" value="folC"/>
    <property type="match status" value="1"/>
</dbReference>
<evidence type="ECO:0000256" key="1">
    <source>
        <dbReference type="ARBA" id="ARBA00004273"/>
    </source>
</evidence>
<feature type="binding site" evidence="20">
    <location>
        <position position="312"/>
    </location>
    <ligand>
        <name>ATP</name>
        <dbReference type="ChEBI" id="CHEBI:30616"/>
    </ligand>
</feature>
<reference evidence="24" key="3">
    <citation type="submission" date="2015-06" db="UniProtKB">
        <authorList>
            <consortium name="EnsemblMetazoa"/>
        </authorList>
    </citation>
    <scope>IDENTIFICATION</scope>
</reference>
<evidence type="ECO:0000256" key="11">
    <source>
        <dbReference type="ARBA" id="ARBA00022741"/>
    </source>
</evidence>
<dbReference type="KEGG" id="hro:HELRODRAFT_64438"/>
<dbReference type="PROSITE" id="PS01011">
    <property type="entry name" value="FOLYLPOLYGLU_SYNT_1"/>
    <property type="match status" value="1"/>
</dbReference>
<dbReference type="EMBL" id="KB096324">
    <property type="protein sequence ID" value="ESO06650.1"/>
    <property type="molecule type" value="Genomic_DNA"/>
</dbReference>
<protein>
    <recommendedName>
        <fullName evidence="6">tetrahydrofolate synthase</fullName>
        <ecNumber evidence="6">6.3.2.17</ecNumber>
    </recommendedName>
    <alternativeName>
        <fullName evidence="18">Folylpoly-gamma-glutamate synthetase</fullName>
    </alternativeName>
    <alternativeName>
        <fullName evidence="17">Tetrahydrofolylpolyglutamate synthase</fullName>
    </alternativeName>
</protein>
<keyword evidence="8" id="KW-0554">One-carbon metabolism</keyword>
<keyword evidence="14 21" id="KW-0460">Magnesium</keyword>
<keyword evidence="10 21" id="KW-0479">Metal-binding</keyword>
<keyword evidence="12" id="KW-0999">Mitochondrion inner membrane</keyword>
<dbReference type="PIRSF" id="PIRSF038895">
    <property type="entry name" value="FPGS"/>
    <property type="match status" value="1"/>
</dbReference>
<dbReference type="GO" id="GO:0005524">
    <property type="term" value="F:ATP binding"/>
    <property type="evidence" value="ECO:0007669"/>
    <property type="project" value="UniProtKB-KW"/>
</dbReference>
<comment type="similarity">
    <text evidence="5">Belongs to the folylpolyglutamate synthase family.</text>
</comment>
<proteinExistence type="inferred from homology"/>
<evidence type="ECO:0000256" key="19">
    <source>
        <dbReference type="ARBA" id="ARBA00047493"/>
    </source>
</evidence>
<keyword evidence="11 20" id="KW-0547">Nucleotide-binding</keyword>
<evidence type="ECO:0000256" key="6">
    <source>
        <dbReference type="ARBA" id="ARBA00013025"/>
    </source>
</evidence>
<dbReference type="InterPro" id="IPR018109">
    <property type="entry name" value="Folylpolyglutamate_synth_CS"/>
</dbReference>
<feature type="binding site" evidence="21">
    <location>
        <position position="154"/>
    </location>
    <ligand>
        <name>Mg(2+)</name>
        <dbReference type="ChEBI" id="CHEBI:18420"/>
        <label>1</label>
    </ligand>
</feature>
<accession>T1FXU9</accession>
<dbReference type="GO" id="GO:0046872">
    <property type="term" value="F:metal ion binding"/>
    <property type="evidence" value="ECO:0007669"/>
    <property type="project" value="UniProtKB-KW"/>
</dbReference>
<dbReference type="eggNOG" id="KOG2525">
    <property type="taxonomic scope" value="Eukaryota"/>
</dbReference>
<dbReference type="InParanoid" id="T1FXU9"/>
<feature type="binding site" evidence="20">
    <location>
        <position position="298"/>
    </location>
    <ligand>
        <name>ATP</name>
        <dbReference type="ChEBI" id="CHEBI:30616"/>
    </ligand>
</feature>
<evidence type="ECO:0000256" key="9">
    <source>
        <dbReference type="ARBA" id="ARBA00022598"/>
    </source>
</evidence>
<keyword evidence="22" id="KW-0812">Transmembrane</keyword>
<dbReference type="GeneID" id="20213647"/>
<evidence type="ECO:0000256" key="8">
    <source>
        <dbReference type="ARBA" id="ARBA00022563"/>
    </source>
</evidence>
<evidence type="ECO:0000256" key="22">
    <source>
        <dbReference type="SAM" id="Phobius"/>
    </source>
</evidence>
<keyword evidence="13 20" id="KW-0067">ATP-binding</keyword>
<name>T1FXU9_HELRO</name>
<evidence type="ECO:0000256" key="12">
    <source>
        <dbReference type="ARBA" id="ARBA00022792"/>
    </source>
</evidence>
<dbReference type="GO" id="GO:0004326">
    <property type="term" value="F:tetrahydrofolylpolyglutamate synthase activity"/>
    <property type="evidence" value="ECO:0000318"/>
    <property type="project" value="GO_Central"/>
</dbReference>
<dbReference type="Proteomes" id="UP000015101">
    <property type="component" value="Unassembled WGS sequence"/>
</dbReference>
<dbReference type="FunFam" id="3.40.1190.10:FF:000020">
    <property type="entry name" value="Folylpolyglutamate synthase"/>
    <property type="match status" value="1"/>
</dbReference>
<dbReference type="GO" id="GO:0006730">
    <property type="term" value="P:one-carbon metabolic process"/>
    <property type="evidence" value="ECO:0007669"/>
    <property type="project" value="UniProtKB-KW"/>
</dbReference>
<comment type="subcellular location">
    <subcellularLocation>
        <location evidence="3">Cytoplasm</location>
    </subcellularLocation>
    <subcellularLocation>
        <location evidence="1">Mitochondrion inner membrane</location>
    </subcellularLocation>
    <subcellularLocation>
        <location evidence="2">Mitochondrion matrix</location>
    </subcellularLocation>
</comment>